<feature type="region of interest" description="Disordered" evidence="1">
    <location>
        <begin position="87"/>
        <end position="119"/>
    </location>
</feature>
<keyword evidence="2" id="KW-0472">Membrane</keyword>
<dbReference type="PANTHER" id="PTHR37222">
    <property type="entry name" value="OS02G0718000 PROTEIN"/>
    <property type="match status" value="1"/>
</dbReference>
<accession>A0AB40BSN3</accession>
<keyword evidence="2" id="KW-1133">Transmembrane helix</keyword>
<feature type="transmembrane region" description="Helical" evidence="2">
    <location>
        <begin position="172"/>
        <end position="190"/>
    </location>
</feature>
<sequence>MASLLRRKLLQNPTTLRALFSRPKGLPANPSPFLNSQSILFPIPNSFSPDPKTKSSSPSPGFLNPKFYPKSTKYQGFQESQWLIPRFSSSSPEKPDSGDSQKPPETPDFKHQEIESPTVERDLSNLADETRQSLDSLRKSVYDLSSSLALLGVANLTVGAAIIYFLQPNGVFAVQGLVAFAFPFSVAFVMRRSLKPMAFFRKVEEQGRLQLLTLCLQVSKTLNLLFLRIRVVSLGCVAGLVAGSLVTLWPQ</sequence>
<dbReference type="Proteomes" id="UP001515500">
    <property type="component" value="Chromosome 8"/>
</dbReference>
<feature type="compositionally biased region" description="Low complexity" evidence="1">
    <location>
        <begin position="46"/>
        <end position="60"/>
    </location>
</feature>
<organism evidence="3 4">
    <name type="scientific">Dioscorea cayennensis subsp. rotundata</name>
    <name type="common">White Guinea yam</name>
    <name type="synonym">Dioscorea rotundata</name>
    <dbReference type="NCBI Taxonomy" id="55577"/>
    <lineage>
        <taxon>Eukaryota</taxon>
        <taxon>Viridiplantae</taxon>
        <taxon>Streptophyta</taxon>
        <taxon>Embryophyta</taxon>
        <taxon>Tracheophyta</taxon>
        <taxon>Spermatophyta</taxon>
        <taxon>Magnoliopsida</taxon>
        <taxon>Liliopsida</taxon>
        <taxon>Dioscoreales</taxon>
        <taxon>Dioscoreaceae</taxon>
        <taxon>Dioscorea</taxon>
    </lineage>
</organism>
<feature type="compositionally biased region" description="Basic and acidic residues" evidence="1">
    <location>
        <begin position="105"/>
        <end position="119"/>
    </location>
</feature>
<name>A0AB40BSN3_DIOCR</name>
<keyword evidence="2" id="KW-0812">Transmembrane</keyword>
<keyword evidence="3" id="KW-1185">Reference proteome</keyword>
<dbReference type="PANTHER" id="PTHR37222:SF1">
    <property type="entry name" value="OS02G0718000 PROTEIN"/>
    <property type="match status" value="1"/>
</dbReference>
<dbReference type="GeneID" id="120266456"/>
<feature type="transmembrane region" description="Helical" evidence="2">
    <location>
        <begin position="229"/>
        <end position="249"/>
    </location>
</feature>
<dbReference type="RefSeq" id="XP_039130018.1">
    <property type="nucleotide sequence ID" value="XM_039274084.1"/>
</dbReference>
<protein>
    <submittedName>
        <fullName evidence="4">Uncharacterized protein LOC120266456</fullName>
    </submittedName>
</protein>
<gene>
    <name evidence="4" type="primary">LOC120266456</name>
</gene>
<evidence type="ECO:0000313" key="3">
    <source>
        <dbReference type="Proteomes" id="UP001515500"/>
    </source>
</evidence>
<feature type="region of interest" description="Disordered" evidence="1">
    <location>
        <begin position="45"/>
        <end position="67"/>
    </location>
</feature>
<proteinExistence type="predicted"/>
<feature type="transmembrane region" description="Helical" evidence="2">
    <location>
        <begin position="148"/>
        <end position="166"/>
    </location>
</feature>
<dbReference type="AlphaFoldDB" id="A0AB40BSN3"/>
<reference evidence="4" key="1">
    <citation type="submission" date="2025-08" db="UniProtKB">
        <authorList>
            <consortium name="RefSeq"/>
        </authorList>
    </citation>
    <scope>IDENTIFICATION</scope>
</reference>
<evidence type="ECO:0000256" key="1">
    <source>
        <dbReference type="SAM" id="MobiDB-lite"/>
    </source>
</evidence>
<evidence type="ECO:0000256" key="2">
    <source>
        <dbReference type="SAM" id="Phobius"/>
    </source>
</evidence>
<evidence type="ECO:0000313" key="4">
    <source>
        <dbReference type="RefSeq" id="XP_039130018.1"/>
    </source>
</evidence>